<name>A0A851GLZ1_9BACT</name>
<evidence type="ECO:0000256" key="1">
    <source>
        <dbReference type="ARBA" id="ARBA00023015"/>
    </source>
</evidence>
<protein>
    <submittedName>
        <fullName evidence="5">Substrate-binding domain-containing protein</fullName>
    </submittedName>
</protein>
<dbReference type="InterPro" id="IPR028082">
    <property type="entry name" value="Peripla_BP_I"/>
</dbReference>
<keyword evidence="1" id="KW-0805">Transcription regulation</keyword>
<dbReference type="Proteomes" id="UP000557872">
    <property type="component" value="Unassembled WGS sequence"/>
</dbReference>
<dbReference type="GO" id="GO:0003700">
    <property type="term" value="F:DNA-binding transcription factor activity"/>
    <property type="evidence" value="ECO:0007669"/>
    <property type="project" value="InterPro"/>
</dbReference>
<accession>A0A851GLZ1</accession>
<dbReference type="PANTHER" id="PTHR43280:SF2">
    <property type="entry name" value="HTH-TYPE TRANSCRIPTIONAL REGULATOR EXSA"/>
    <property type="match status" value="1"/>
</dbReference>
<dbReference type="InterPro" id="IPR009057">
    <property type="entry name" value="Homeodomain-like_sf"/>
</dbReference>
<dbReference type="AlphaFoldDB" id="A0A851GLZ1"/>
<evidence type="ECO:0000313" key="6">
    <source>
        <dbReference type="Proteomes" id="UP000557872"/>
    </source>
</evidence>
<dbReference type="GO" id="GO:0043565">
    <property type="term" value="F:sequence-specific DNA binding"/>
    <property type="evidence" value="ECO:0007669"/>
    <property type="project" value="InterPro"/>
</dbReference>
<dbReference type="InterPro" id="IPR018060">
    <property type="entry name" value="HTH_AraC"/>
</dbReference>
<evidence type="ECO:0000256" key="2">
    <source>
        <dbReference type="ARBA" id="ARBA00023125"/>
    </source>
</evidence>
<comment type="caution">
    <text evidence="5">The sequence shown here is derived from an EMBL/GenBank/DDBJ whole genome shotgun (WGS) entry which is preliminary data.</text>
</comment>
<reference evidence="5 6" key="1">
    <citation type="submission" date="2020-07" db="EMBL/GenBank/DDBJ databases">
        <title>Roseicoccus Jingziensis gen. nov., sp. nov., isolated from coastal seawater.</title>
        <authorList>
            <person name="Feng X."/>
        </authorList>
    </citation>
    <scope>NUCLEOTIDE SEQUENCE [LARGE SCALE GENOMIC DNA]</scope>
    <source>
        <strain evidence="5 6">N1E253</strain>
    </source>
</reference>
<evidence type="ECO:0000259" key="4">
    <source>
        <dbReference type="PROSITE" id="PS01124"/>
    </source>
</evidence>
<feature type="domain" description="HTH araC/xylS-type" evidence="4">
    <location>
        <begin position="272"/>
        <end position="371"/>
    </location>
</feature>
<dbReference type="InterPro" id="IPR018062">
    <property type="entry name" value="HTH_AraC-typ_CS"/>
</dbReference>
<dbReference type="Pfam" id="PF13377">
    <property type="entry name" value="Peripla_BP_3"/>
    <property type="match status" value="1"/>
</dbReference>
<dbReference type="PROSITE" id="PS00041">
    <property type="entry name" value="HTH_ARAC_FAMILY_1"/>
    <property type="match status" value="1"/>
</dbReference>
<dbReference type="PROSITE" id="PS01124">
    <property type="entry name" value="HTH_ARAC_FAMILY_2"/>
    <property type="match status" value="1"/>
</dbReference>
<organism evidence="5 6">
    <name type="scientific">Oceaniferula marina</name>
    <dbReference type="NCBI Taxonomy" id="2748318"/>
    <lineage>
        <taxon>Bacteria</taxon>
        <taxon>Pseudomonadati</taxon>
        <taxon>Verrucomicrobiota</taxon>
        <taxon>Verrucomicrobiia</taxon>
        <taxon>Verrucomicrobiales</taxon>
        <taxon>Verrucomicrobiaceae</taxon>
        <taxon>Oceaniferula</taxon>
    </lineage>
</organism>
<dbReference type="Pfam" id="PF12833">
    <property type="entry name" value="HTH_18"/>
    <property type="match status" value="1"/>
</dbReference>
<dbReference type="Gene3D" id="1.10.10.60">
    <property type="entry name" value="Homeodomain-like"/>
    <property type="match status" value="1"/>
</dbReference>
<proteinExistence type="predicted"/>
<dbReference type="EMBL" id="JACBAZ010000004">
    <property type="protein sequence ID" value="NWK56175.1"/>
    <property type="molecule type" value="Genomic_DNA"/>
</dbReference>
<keyword evidence="6" id="KW-1185">Reference proteome</keyword>
<dbReference type="InterPro" id="IPR046335">
    <property type="entry name" value="LacI/GalR-like_sensor"/>
</dbReference>
<dbReference type="SUPFAM" id="SSF53822">
    <property type="entry name" value="Periplasmic binding protein-like I"/>
    <property type="match status" value="1"/>
</dbReference>
<dbReference type="SMART" id="SM00342">
    <property type="entry name" value="HTH_ARAC"/>
    <property type="match status" value="1"/>
</dbReference>
<dbReference type="Gene3D" id="3.40.50.2300">
    <property type="match status" value="2"/>
</dbReference>
<evidence type="ECO:0000313" key="5">
    <source>
        <dbReference type="EMBL" id="NWK56175.1"/>
    </source>
</evidence>
<dbReference type="RefSeq" id="WP_178932903.1">
    <property type="nucleotide sequence ID" value="NZ_JACBAZ010000004.1"/>
</dbReference>
<sequence>MKLALALRRSTALRFPVELGIHDYLRDHSEIDVVSVNGTSSLSWKDALSCDPDALIGFLHQPEHVQQLTNMNIPSVCINSIFDHQHVSCVRSDAYAVGVMAANHFLNLQCEDYTFISDVPNHHYSERRQAGFNDTLKTHGIRANCISSNSLDPAVLWLKKKLADKTRSAVFCVNDLTARALLNLLEPRHPDLEDHLILLGVDNDPFYYDNGAVIFSSIDVNHRQVGYQAAQLVHQQYREKTSPPRCIEIPPLQLVNRYRQAQRLQSRHPAVSQALQIIASEYASPDLTPETLAAKCAISVRSLNRSLKTHDYPPLSRCILNARMRAAKELIERSNLTLEQVAFTVGYREYTTFFRAFKKHEGLAPSSYHESP</sequence>
<keyword evidence="2" id="KW-0238">DNA-binding</keyword>
<dbReference type="SUPFAM" id="SSF46689">
    <property type="entry name" value="Homeodomain-like"/>
    <property type="match status" value="1"/>
</dbReference>
<keyword evidence="3" id="KW-0804">Transcription</keyword>
<gene>
    <name evidence="5" type="ORF">HW115_11185</name>
</gene>
<evidence type="ECO:0000256" key="3">
    <source>
        <dbReference type="ARBA" id="ARBA00023163"/>
    </source>
</evidence>
<dbReference type="PANTHER" id="PTHR43280">
    <property type="entry name" value="ARAC-FAMILY TRANSCRIPTIONAL REGULATOR"/>
    <property type="match status" value="1"/>
</dbReference>